<sequence>MPSSSTPEAHARSFMMYCFGFCTASIDICRPCLTPGAVKKFLLWVPRSSKIIWPTPCFIELLEALPSICT</sequence>
<evidence type="ECO:0000313" key="2">
    <source>
        <dbReference type="Proteomes" id="UP000724874"/>
    </source>
</evidence>
<proteinExistence type="predicted"/>
<dbReference type="EMBL" id="JADNYJ010000022">
    <property type="protein sequence ID" value="KAF8905432.1"/>
    <property type="molecule type" value="Genomic_DNA"/>
</dbReference>
<dbReference type="AlphaFoldDB" id="A0A9P5NUU7"/>
<comment type="caution">
    <text evidence="1">The sequence shown here is derived from an EMBL/GenBank/DDBJ whole genome shotgun (WGS) entry which is preliminary data.</text>
</comment>
<reference evidence="1" key="1">
    <citation type="submission" date="2020-11" db="EMBL/GenBank/DDBJ databases">
        <authorList>
            <consortium name="DOE Joint Genome Institute"/>
            <person name="Ahrendt S."/>
            <person name="Riley R."/>
            <person name="Andreopoulos W."/>
            <person name="LaButti K."/>
            <person name="Pangilinan J."/>
            <person name="Ruiz-duenas F.J."/>
            <person name="Barrasa J.M."/>
            <person name="Sanchez-Garcia M."/>
            <person name="Camarero S."/>
            <person name="Miyauchi S."/>
            <person name="Serrano A."/>
            <person name="Linde D."/>
            <person name="Babiker R."/>
            <person name="Drula E."/>
            <person name="Ayuso-Fernandez I."/>
            <person name="Pacheco R."/>
            <person name="Padilla G."/>
            <person name="Ferreira P."/>
            <person name="Barriuso J."/>
            <person name="Kellner H."/>
            <person name="Castanera R."/>
            <person name="Alfaro M."/>
            <person name="Ramirez L."/>
            <person name="Pisabarro A.G."/>
            <person name="Kuo A."/>
            <person name="Tritt A."/>
            <person name="Lipzen A."/>
            <person name="He G."/>
            <person name="Yan M."/>
            <person name="Ng V."/>
            <person name="Cullen D."/>
            <person name="Martin F."/>
            <person name="Rosso M.-N."/>
            <person name="Henrissat B."/>
            <person name="Hibbett D."/>
            <person name="Martinez A.T."/>
            <person name="Grigoriev I.V."/>
        </authorList>
    </citation>
    <scope>NUCLEOTIDE SEQUENCE</scope>
    <source>
        <strain evidence="1">AH 44721</strain>
    </source>
</reference>
<evidence type="ECO:0000313" key="1">
    <source>
        <dbReference type="EMBL" id="KAF8905432.1"/>
    </source>
</evidence>
<accession>A0A9P5NUU7</accession>
<keyword evidence="2" id="KW-1185">Reference proteome</keyword>
<name>A0A9P5NUU7_GYMJU</name>
<gene>
    <name evidence="1" type="ORF">CPB84DRAFT_1771396</name>
</gene>
<organism evidence="1 2">
    <name type="scientific">Gymnopilus junonius</name>
    <name type="common">Spectacular rustgill mushroom</name>
    <name type="synonym">Gymnopilus spectabilis subsp. junonius</name>
    <dbReference type="NCBI Taxonomy" id="109634"/>
    <lineage>
        <taxon>Eukaryota</taxon>
        <taxon>Fungi</taxon>
        <taxon>Dikarya</taxon>
        <taxon>Basidiomycota</taxon>
        <taxon>Agaricomycotina</taxon>
        <taxon>Agaricomycetes</taxon>
        <taxon>Agaricomycetidae</taxon>
        <taxon>Agaricales</taxon>
        <taxon>Agaricineae</taxon>
        <taxon>Hymenogastraceae</taxon>
        <taxon>Gymnopilus</taxon>
    </lineage>
</organism>
<dbReference type="Proteomes" id="UP000724874">
    <property type="component" value="Unassembled WGS sequence"/>
</dbReference>
<protein>
    <submittedName>
        <fullName evidence="1">Uncharacterized protein</fullName>
    </submittedName>
</protein>